<gene>
    <name evidence="2" type="primary">LOC116303088</name>
</gene>
<dbReference type="Gene3D" id="3.40.50.150">
    <property type="entry name" value="Vaccinia Virus protein VP39"/>
    <property type="match status" value="1"/>
</dbReference>
<dbReference type="GO" id="GO:0005829">
    <property type="term" value="C:cytosol"/>
    <property type="evidence" value="ECO:0007669"/>
    <property type="project" value="TreeGrafter"/>
</dbReference>
<dbReference type="InterPro" id="IPR029063">
    <property type="entry name" value="SAM-dependent_MTases_sf"/>
</dbReference>
<dbReference type="Proteomes" id="UP000515163">
    <property type="component" value="Unplaced"/>
</dbReference>
<dbReference type="InParanoid" id="A0A6P8INK4"/>
<name>A0A6P8INK4_ACTTE</name>
<organism evidence="1 2">
    <name type="scientific">Actinia tenebrosa</name>
    <name type="common">Australian red waratah sea anemone</name>
    <dbReference type="NCBI Taxonomy" id="6105"/>
    <lineage>
        <taxon>Eukaryota</taxon>
        <taxon>Metazoa</taxon>
        <taxon>Cnidaria</taxon>
        <taxon>Anthozoa</taxon>
        <taxon>Hexacorallia</taxon>
        <taxon>Actiniaria</taxon>
        <taxon>Actiniidae</taxon>
        <taxon>Actinia</taxon>
    </lineage>
</organism>
<dbReference type="RefSeq" id="XP_031568402.1">
    <property type="nucleotide sequence ID" value="XM_031712542.1"/>
</dbReference>
<dbReference type="OrthoDB" id="413520at2759"/>
<dbReference type="AlphaFoldDB" id="A0A6P8INK4"/>
<evidence type="ECO:0000313" key="2">
    <source>
        <dbReference type="RefSeq" id="XP_031568402.1"/>
    </source>
</evidence>
<dbReference type="GeneID" id="116303088"/>
<dbReference type="KEGG" id="aten:116303088"/>
<dbReference type="GO" id="GO:0032991">
    <property type="term" value="C:protein-containing complex"/>
    <property type="evidence" value="ECO:0007669"/>
    <property type="project" value="TreeGrafter"/>
</dbReference>
<reference evidence="2" key="1">
    <citation type="submission" date="2025-08" db="UniProtKB">
        <authorList>
            <consortium name="RefSeq"/>
        </authorList>
    </citation>
    <scope>IDENTIFICATION</scope>
    <source>
        <tissue evidence="2">Tentacle</tissue>
    </source>
</reference>
<dbReference type="PANTHER" id="PTHR14614:SF109">
    <property type="entry name" value="RIBOSOMAL LYSINE N-METHYLTRANSFERASE 5"/>
    <property type="match status" value="1"/>
</dbReference>
<sequence length="287" mass="32251">MELAHKQRLIKYCLILSSFSKENCFPLIKFFVFRDLSLSMGSLSSYVVLLLSFTKFLPFIITIQKASASMALVPYSPHKTLGIFHKSERNFTFVGRTLTIHQDWEEGGVAAVVWDAALVLSQYLESKGNWIKDKKVIELGAGTGLVGMVAAILGGDVVVTDRKAALNYTKTNVKNNLKILSDTSLKVTALDWGQDTSIFSAPYDIILGADIVYIEETFPNLLKTLTDLSGNESVILLSCRIRYKRDNDFIRLLKTKFNVKKISHDRNVDIKVYEATKFHIVTAKQDL</sequence>
<dbReference type="SUPFAM" id="SSF53335">
    <property type="entry name" value="S-adenosyl-L-methionine-dependent methyltransferases"/>
    <property type="match status" value="1"/>
</dbReference>
<dbReference type="PANTHER" id="PTHR14614">
    <property type="entry name" value="HEPATOCELLULAR CARCINOMA-ASSOCIATED ANTIGEN"/>
    <property type="match status" value="1"/>
</dbReference>
<dbReference type="Pfam" id="PF10294">
    <property type="entry name" value="Methyltransf_16"/>
    <property type="match status" value="1"/>
</dbReference>
<evidence type="ECO:0000313" key="1">
    <source>
        <dbReference type="Proteomes" id="UP000515163"/>
    </source>
</evidence>
<keyword evidence="1" id="KW-1185">Reference proteome</keyword>
<dbReference type="FunCoup" id="A0A6P8INK4">
    <property type="interactions" value="1536"/>
</dbReference>
<accession>A0A6P8INK4</accession>
<dbReference type="InterPro" id="IPR019410">
    <property type="entry name" value="Methyltransf_16"/>
</dbReference>
<proteinExistence type="predicted"/>
<protein>
    <submittedName>
        <fullName evidence="2">Protein N-lysine methyltransferase METTL21A-like</fullName>
    </submittedName>
</protein>